<evidence type="ECO:0000313" key="1">
    <source>
        <dbReference type="EMBL" id="QWT49328.1"/>
    </source>
</evidence>
<proteinExistence type="predicted"/>
<name>A0A975SN50_9RHOO</name>
<dbReference type="InterPro" id="IPR052912">
    <property type="entry name" value="UPF0111_domain"/>
</dbReference>
<gene>
    <name evidence="1" type="ORF">Azoinq_01550</name>
</gene>
<dbReference type="PANTHER" id="PTHR37298:SF1">
    <property type="entry name" value="UPF0111 PROTEIN YKAA"/>
    <property type="match status" value="1"/>
</dbReference>
<reference evidence="1" key="1">
    <citation type="submission" date="2020-11" db="EMBL/GenBank/DDBJ databases">
        <title>Azospira inquinata sp. nov.</title>
        <authorList>
            <person name="Moe W.M."/>
            <person name="Mikes M.C."/>
        </authorList>
    </citation>
    <scope>NUCLEOTIDE SEQUENCE</scope>
    <source>
        <strain evidence="1">Azo-3</strain>
    </source>
</reference>
<protein>
    <submittedName>
        <fullName evidence="1">DUF47 domain-containing protein</fullName>
    </submittedName>
</protein>
<evidence type="ECO:0000313" key="2">
    <source>
        <dbReference type="Proteomes" id="UP000683428"/>
    </source>
</evidence>
<dbReference type="PANTHER" id="PTHR37298">
    <property type="entry name" value="UPF0111 PROTEIN YKAA"/>
    <property type="match status" value="1"/>
</dbReference>
<accession>A0A975SN50</accession>
<dbReference type="Proteomes" id="UP000683428">
    <property type="component" value="Chromosome"/>
</dbReference>
<dbReference type="KEGG" id="aiq:Azoinq_01550"/>
<dbReference type="InterPro" id="IPR018445">
    <property type="entry name" value="Put_Phosphate_transp_reg"/>
</dbReference>
<dbReference type="Pfam" id="PF01865">
    <property type="entry name" value="PhoU_div"/>
    <property type="match status" value="1"/>
</dbReference>
<dbReference type="RefSeq" id="WP_216127462.1">
    <property type="nucleotide sequence ID" value="NZ_CP064782.1"/>
</dbReference>
<dbReference type="AlphaFoldDB" id="A0A975SN50"/>
<keyword evidence="2" id="KW-1185">Reference proteome</keyword>
<sequence length="212" mass="23542">MFGRLMPKEGKFFDLFNAHAEQIVVGGNALVSFIANLGKDEQLAAQASDAVDTAEAQADKITHDTISLLHSTFITPLDRDEIHSLINALDDILDLIQDVTQTVSLYDIRESTAEAVQLADLCMACCSGVQQAVSRLRTAEQRVAILKTCEEIDRLESEADRVMRSAMSRLFRDEPDVRQIIKLKAMYELLETVTDRCEDVANILEGIVLENA</sequence>
<organism evidence="1 2">
    <name type="scientific">Azospira inquinata</name>
    <dbReference type="NCBI Taxonomy" id="2785627"/>
    <lineage>
        <taxon>Bacteria</taxon>
        <taxon>Pseudomonadati</taxon>
        <taxon>Pseudomonadota</taxon>
        <taxon>Betaproteobacteria</taxon>
        <taxon>Rhodocyclales</taxon>
        <taxon>Rhodocyclaceae</taxon>
        <taxon>Azospira</taxon>
    </lineage>
</organism>
<dbReference type="EMBL" id="CP064782">
    <property type="protein sequence ID" value="QWT49328.1"/>
    <property type="molecule type" value="Genomic_DNA"/>
</dbReference>